<organism evidence="3 4">
    <name type="scientific">Seminavis robusta</name>
    <dbReference type="NCBI Taxonomy" id="568900"/>
    <lineage>
        <taxon>Eukaryota</taxon>
        <taxon>Sar</taxon>
        <taxon>Stramenopiles</taxon>
        <taxon>Ochrophyta</taxon>
        <taxon>Bacillariophyta</taxon>
        <taxon>Bacillariophyceae</taxon>
        <taxon>Bacillariophycidae</taxon>
        <taxon>Naviculales</taxon>
        <taxon>Naviculaceae</taxon>
        <taxon>Seminavis</taxon>
    </lineage>
</organism>
<dbReference type="Proteomes" id="UP001153069">
    <property type="component" value="Unassembled WGS sequence"/>
</dbReference>
<dbReference type="EMBL" id="CAICTM010000980">
    <property type="protein sequence ID" value="CAB9519035.1"/>
    <property type="molecule type" value="Genomic_DNA"/>
</dbReference>
<name>A0A9N8EID5_9STRA</name>
<gene>
    <name evidence="3" type="ORF">SEMRO_982_G227770.1</name>
</gene>
<proteinExistence type="predicted"/>
<keyword evidence="1" id="KW-0175">Coiled coil</keyword>
<evidence type="ECO:0000313" key="3">
    <source>
        <dbReference type="EMBL" id="CAB9519035.1"/>
    </source>
</evidence>
<reference evidence="3" key="1">
    <citation type="submission" date="2020-06" db="EMBL/GenBank/DDBJ databases">
        <authorList>
            <consortium name="Plant Systems Biology data submission"/>
        </authorList>
    </citation>
    <scope>NUCLEOTIDE SEQUENCE</scope>
    <source>
        <strain evidence="3">D6</strain>
    </source>
</reference>
<feature type="coiled-coil region" evidence="1">
    <location>
        <begin position="101"/>
        <end position="149"/>
    </location>
</feature>
<feature type="compositionally biased region" description="Acidic residues" evidence="2">
    <location>
        <begin position="10"/>
        <end position="19"/>
    </location>
</feature>
<protein>
    <submittedName>
        <fullName evidence="3">Uncharacterized protein</fullName>
    </submittedName>
</protein>
<keyword evidence="4" id="KW-1185">Reference proteome</keyword>
<evidence type="ECO:0000256" key="2">
    <source>
        <dbReference type="SAM" id="MobiDB-lite"/>
    </source>
</evidence>
<comment type="caution">
    <text evidence="3">The sequence shown here is derived from an EMBL/GenBank/DDBJ whole genome shotgun (WGS) entry which is preliminary data.</text>
</comment>
<accession>A0A9N8EID5</accession>
<evidence type="ECO:0000313" key="4">
    <source>
        <dbReference type="Proteomes" id="UP001153069"/>
    </source>
</evidence>
<feature type="region of interest" description="Disordered" evidence="2">
    <location>
        <begin position="1"/>
        <end position="23"/>
    </location>
</feature>
<evidence type="ECO:0000256" key="1">
    <source>
        <dbReference type="SAM" id="Coils"/>
    </source>
</evidence>
<sequence length="153" mass="16990">MSGVKRQREEEEDEEDDESFPCPSCGEQVDDSAGGSCGACGILYCDECLLAQCDVCKEKICEKCLAYPGCKACEDEITLCTECVEDHVQTCSRKSRARRSVTTEETAIQQYQDQIQQLTSSIASQQAQLKEAEENLKLAKKRKTDSESLLKKA</sequence>
<dbReference type="AlphaFoldDB" id="A0A9N8EID5"/>